<proteinExistence type="inferred from homology"/>
<feature type="domain" description="Prepilin type IV endopeptidase peptidase" evidence="3">
    <location>
        <begin position="53"/>
        <end position="158"/>
    </location>
</feature>
<comment type="caution">
    <text evidence="4">The sequence shown here is derived from an EMBL/GenBank/DDBJ whole genome shotgun (WGS) entry which is preliminary data.</text>
</comment>
<name>A0ABS5KNT5_9ACTN</name>
<feature type="transmembrane region" description="Helical" evidence="2">
    <location>
        <begin position="130"/>
        <end position="155"/>
    </location>
</feature>
<reference evidence="4 5" key="1">
    <citation type="submission" date="2020-02" db="EMBL/GenBank/DDBJ databases">
        <title>Acidophilic actinobacteria isolated from forest soil.</title>
        <authorList>
            <person name="Golinska P."/>
        </authorList>
    </citation>
    <scope>NUCLEOTIDE SEQUENCE [LARGE SCALE GENOMIC DNA]</scope>
    <source>
        <strain evidence="4 5">NL8</strain>
    </source>
</reference>
<keyword evidence="5" id="KW-1185">Reference proteome</keyword>
<dbReference type="InterPro" id="IPR000045">
    <property type="entry name" value="Prepilin_IV_endopep_pep"/>
</dbReference>
<sequence>MADVCSATVAARWQDLVADTLARRWTVLAPLTVALSAPLLLRHREVVAWPALIFLAAVCVLLGAVDLRHRRLPVGVVLGSYPVLAGLLLVPALAHHELSAWGRATAAAVVVGVAMHLIPNRIIGHGDAKLLGLLVMMPAWFGWSLVLPALLVFFVPVAVESVALLATGRAKRGDQIAFGPPLMVGAYLYLLLTAKGW</sequence>
<feature type="transmembrane region" description="Helical" evidence="2">
    <location>
        <begin position="100"/>
        <end position="118"/>
    </location>
</feature>
<evidence type="ECO:0000313" key="4">
    <source>
        <dbReference type="EMBL" id="MBS2547710.1"/>
    </source>
</evidence>
<evidence type="ECO:0000256" key="2">
    <source>
        <dbReference type="SAM" id="Phobius"/>
    </source>
</evidence>
<feature type="transmembrane region" description="Helical" evidence="2">
    <location>
        <begin position="21"/>
        <end position="41"/>
    </location>
</feature>
<dbReference type="RefSeq" id="WP_212009290.1">
    <property type="nucleotide sequence ID" value="NZ_JAAFYZ010000033.1"/>
</dbReference>
<keyword evidence="2" id="KW-1133">Transmembrane helix</keyword>
<dbReference type="PANTHER" id="PTHR30487">
    <property type="entry name" value="TYPE 4 PREPILIN-LIKE PROTEINS LEADER PEPTIDE-PROCESSING ENZYME"/>
    <property type="match status" value="1"/>
</dbReference>
<organism evidence="4 5">
    <name type="scientific">Catenulispora pinistramenti</name>
    <dbReference type="NCBI Taxonomy" id="2705254"/>
    <lineage>
        <taxon>Bacteria</taxon>
        <taxon>Bacillati</taxon>
        <taxon>Actinomycetota</taxon>
        <taxon>Actinomycetes</taxon>
        <taxon>Catenulisporales</taxon>
        <taxon>Catenulisporaceae</taxon>
        <taxon>Catenulispora</taxon>
    </lineage>
</organism>
<dbReference type="Gene3D" id="1.20.120.1220">
    <property type="match status" value="1"/>
</dbReference>
<keyword evidence="2" id="KW-0472">Membrane</keyword>
<feature type="transmembrane region" description="Helical" evidence="2">
    <location>
        <begin position="47"/>
        <end position="65"/>
    </location>
</feature>
<feature type="transmembrane region" description="Helical" evidence="2">
    <location>
        <begin position="175"/>
        <end position="192"/>
    </location>
</feature>
<protein>
    <submittedName>
        <fullName evidence="4">Prepilin peptidase</fullName>
    </submittedName>
</protein>
<dbReference type="Proteomes" id="UP000730482">
    <property type="component" value="Unassembled WGS sequence"/>
</dbReference>
<keyword evidence="2" id="KW-0812">Transmembrane</keyword>
<evidence type="ECO:0000256" key="1">
    <source>
        <dbReference type="ARBA" id="ARBA00005801"/>
    </source>
</evidence>
<comment type="similarity">
    <text evidence="1">Belongs to the peptidase A24 family.</text>
</comment>
<feature type="transmembrane region" description="Helical" evidence="2">
    <location>
        <begin position="72"/>
        <end position="94"/>
    </location>
</feature>
<evidence type="ECO:0000313" key="5">
    <source>
        <dbReference type="Proteomes" id="UP000730482"/>
    </source>
</evidence>
<accession>A0ABS5KNT5</accession>
<evidence type="ECO:0000259" key="3">
    <source>
        <dbReference type="Pfam" id="PF01478"/>
    </source>
</evidence>
<gene>
    <name evidence="4" type="ORF">KGQ19_12615</name>
</gene>
<dbReference type="InterPro" id="IPR050882">
    <property type="entry name" value="Prepilin_peptidase/N-MTase"/>
</dbReference>
<dbReference type="EMBL" id="JAAFYZ010000033">
    <property type="protein sequence ID" value="MBS2547710.1"/>
    <property type="molecule type" value="Genomic_DNA"/>
</dbReference>
<dbReference type="PANTHER" id="PTHR30487:SF0">
    <property type="entry name" value="PREPILIN LEADER PEPTIDASE_N-METHYLTRANSFERASE-RELATED"/>
    <property type="match status" value="1"/>
</dbReference>
<dbReference type="Pfam" id="PF01478">
    <property type="entry name" value="Peptidase_A24"/>
    <property type="match status" value="1"/>
</dbReference>